<keyword evidence="4" id="KW-1185">Reference proteome</keyword>
<evidence type="ECO:0000256" key="1">
    <source>
        <dbReference type="SAM" id="MobiDB-lite"/>
    </source>
</evidence>
<dbReference type="Proteomes" id="UP001597249">
    <property type="component" value="Unassembled WGS sequence"/>
</dbReference>
<evidence type="ECO:0008006" key="5">
    <source>
        <dbReference type="Google" id="ProtNLM"/>
    </source>
</evidence>
<accession>A0ABW4BAS2</accession>
<comment type="caution">
    <text evidence="3">The sequence shown here is derived from an EMBL/GenBank/DDBJ whole genome shotgun (WGS) entry which is preliminary data.</text>
</comment>
<evidence type="ECO:0000313" key="4">
    <source>
        <dbReference type="Proteomes" id="UP001597249"/>
    </source>
</evidence>
<organism evidence="3 4">
    <name type="scientific">Lacticaseibacillus jixianensis</name>
    <dbReference type="NCBI Taxonomy" id="2486012"/>
    <lineage>
        <taxon>Bacteria</taxon>
        <taxon>Bacillati</taxon>
        <taxon>Bacillota</taxon>
        <taxon>Bacilli</taxon>
        <taxon>Lactobacillales</taxon>
        <taxon>Lactobacillaceae</taxon>
        <taxon>Lacticaseibacillus</taxon>
    </lineage>
</organism>
<dbReference type="EMBL" id="JBHTMO010000024">
    <property type="protein sequence ID" value="MFD1393433.1"/>
    <property type="molecule type" value="Genomic_DNA"/>
</dbReference>
<keyword evidence="2" id="KW-0732">Signal</keyword>
<evidence type="ECO:0000256" key="2">
    <source>
        <dbReference type="SAM" id="SignalP"/>
    </source>
</evidence>
<dbReference type="RefSeq" id="WP_125584737.1">
    <property type="nucleotide sequence ID" value="NZ_JBHTMO010000024.1"/>
</dbReference>
<feature type="signal peptide" evidence="2">
    <location>
        <begin position="1"/>
        <end position="26"/>
    </location>
</feature>
<gene>
    <name evidence="3" type="ORF">ACFQ3L_07605</name>
</gene>
<protein>
    <recommendedName>
        <fullName evidence="5">LPXTG cell wall anchor domain-containing protein</fullName>
    </recommendedName>
</protein>
<proteinExistence type="predicted"/>
<name>A0ABW4BAS2_9LACO</name>
<feature type="chain" id="PRO_5046715230" description="LPXTG cell wall anchor domain-containing protein" evidence="2">
    <location>
        <begin position="27"/>
        <end position="103"/>
    </location>
</feature>
<sequence length="103" mass="11294">MKKWVVILLGLGVMLFCLTERQQAVAADVQVSIASFVLKPSPPSQPTPPAPSEQPPAKPVSERPSQSLPATGSRDERRLTWWGLVLVVVILMQCGRERGRHAI</sequence>
<feature type="compositionally biased region" description="Pro residues" evidence="1">
    <location>
        <begin position="40"/>
        <end position="58"/>
    </location>
</feature>
<evidence type="ECO:0000313" key="3">
    <source>
        <dbReference type="EMBL" id="MFD1393433.1"/>
    </source>
</evidence>
<reference evidence="4" key="1">
    <citation type="journal article" date="2019" name="Int. J. Syst. Evol. Microbiol.">
        <title>The Global Catalogue of Microorganisms (GCM) 10K type strain sequencing project: providing services to taxonomists for standard genome sequencing and annotation.</title>
        <authorList>
            <consortium name="The Broad Institute Genomics Platform"/>
            <consortium name="The Broad Institute Genome Sequencing Center for Infectious Disease"/>
            <person name="Wu L."/>
            <person name="Ma J."/>
        </authorList>
    </citation>
    <scope>NUCLEOTIDE SEQUENCE [LARGE SCALE GENOMIC DNA]</scope>
    <source>
        <strain evidence="4">CCM 8911</strain>
    </source>
</reference>
<feature type="region of interest" description="Disordered" evidence="1">
    <location>
        <begin position="40"/>
        <end position="74"/>
    </location>
</feature>